<dbReference type="Proteomes" id="UP001194746">
    <property type="component" value="Unassembled WGS sequence"/>
</dbReference>
<proteinExistence type="predicted"/>
<organism evidence="2 3">
    <name type="scientific">Aspergillus nanangensis</name>
    <dbReference type="NCBI Taxonomy" id="2582783"/>
    <lineage>
        <taxon>Eukaryota</taxon>
        <taxon>Fungi</taxon>
        <taxon>Dikarya</taxon>
        <taxon>Ascomycota</taxon>
        <taxon>Pezizomycotina</taxon>
        <taxon>Eurotiomycetes</taxon>
        <taxon>Eurotiomycetidae</taxon>
        <taxon>Eurotiales</taxon>
        <taxon>Aspergillaceae</taxon>
        <taxon>Aspergillus</taxon>
        <taxon>Aspergillus subgen. Circumdati</taxon>
    </lineage>
</organism>
<accession>A0AAD4CXI4</accession>
<feature type="signal peptide" evidence="1">
    <location>
        <begin position="1"/>
        <end position="18"/>
    </location>
</feature>
<keyword evidence="3" id="KW-1185">Reference proteome</keyword>
<reference evidence="2" key="1">
    <citation type="journal article" date="2019" name="Beilstein J. Org. Chem.">
        <title>Nanangenines: drimane sesquiterpenoids as the dominant metabolite cohort of a novel Australian fungus, Aspergillus nanangensis.</title>
        <authorList>
            <person name="Lacey H.J."/>
            <person name="Gilchrist C.L.M."/>
            <person name="Crombie A."/>
            <person name="Kalaitzis J.A."/>
            <person name="Vuong D."/>
            <person name="Rutledge P.J."/>
            <person name="Turner P."/>
            <person name="Pitt J.I."/>
            <person name="Lacey E."/>
            <person name="Chooi Y.H."/>
            <person name="Piggott A.M."/>
        </authorList>
    </citation>
    <scope>NUCLEOTIDE SEQUENCE</scope>
    <source>
        <strain evidence="2">MST-FP2251</strain>
    </source>
</reference>
<comment type="caution">
    <text evidence="2">The sequence shown here is derived from an EMBL/GenBank/DDBJ whole genome shotgun (WGS) entry which is preliminary data.</text>
</comment>
<evidence type="ECO:0000256" key="1">
    <source>
        <dbReference type="SAM" id="SignalP"/>
    </source>
</evidence>
<feature type="chain" id="PRO_5042265097" evidence="1">
    <location>
        <begin position="19"/>
        <end position="135"/>
    </location>
</feature>
<reference evidence="2" key="2">
    <citation type="submission" date="2020-02" db="EMBL/GenBank/DDBJ databases">
        <authorList>
            <person name="Gilchrist C.L.M."/>
            <person name="Chooi Y.-H."/>
        </authorList>
    </citation>
    <scope>NUCLEOTIDE SEQUENCE</scope>
    <source>
        <strain evidence="2">MST-FP2251</strain>
    </source>
</reference>
<sequence>MQLSITLSLFLACGSVMAATDTIDNELNVLSNIPTIAWGMQHQDHDGSVHWVAWEEGKGPCTNHAELSIKQKSVCGQKFSIGNHELKFADCKEDDPRSLHLANGSKSLCFKNPAMGFFANLLFRRIEILRCLASC</sequence>
<gene>
    <name evidence="2" type="ORF">FE257_007794</name>
</gene>
<evidence type="ECO:0000313" key="2">
    <source>
        <dbReference type="EMBL" id="KAF9894291.1"/>
    </source>
</evidence>
<evidence type="ECO:0000313" key="3">
    <source>
        <dbReference type="Proteomes" id="UP001194746"/>
    </source>
</evidence>
<keyword evidence="1" id="KW-0732">Signal</keyword>
<dbReference type="EMBL" id="VCAU01000004">
    <property type="protein sequence ID" value="KAF9894291.1"/>
    <property type="molecule type" value="Genomic_DNA"/>
</dbReference>
<name>A0AAD4CXI4_ASPNN</name>
<protein>
    <submittedName>
        <fullName evidence="2">Uncharacterized protein</fullName>
    </submittedName>
</protein>
<dbReference type="AlphaFoldDB" id="A0AAD4CXI4"/>